<evidence type="ECO:0000313" key="4">
    <source>
        <dbReference type="EMBL" id="GGA10318.1"/>
    </source>
</evidence>
<evidence type="ECO:0000313" key="5">
    <source>
        <dbReference type="Proteomes" id="UP000628017"/>
    </source>
</evidence>
<reference evidence="4" key="2">
    <citation type="submission" date="2020-09" db="EMBL/GenBank/DDBJ databases">
        <authorList>
            <person name="Sun Q."/>
            <person name="Zhou Y."/>
        </authorList>
    </citation>
    <scope>NUCLEOTIDE SEQUENCE</scope>
    <source>
        <strain evidence="4">CGMCC 1.15880</strain>
    </source>
</reference>
<dbReference type="EMBL" id="BMKA01000001">
    <property type="protein sequence ID" value="GGA10318.1"/>
    <property type="molecule type" value="Genomic_DNA"/>
</dbReference>
<dbReference type="AlphaFoldDB" id="A0A916QTR8"/>
<name>A0A916QTR8_9RHOB</name>
<sequence length="417" mass="46831">MVHAVLSEVVQDSRGRLLAALIANLRDFQLAEDSMQDALASALVHWRRSGIPANPTGWLLQTARRKAIDRLRMSRNFDNKSAQYAHLLKLDQADAEEESEQEIPDERLRLIFTCCHPALDPKTRIALTLRTLGGLTTAEIARAFLDREPAMAQRLVRARHKIAKSGVPFRIPEGDQWAERLNSVLSVIYLIFNEGYAATKGDRQIRVDLCEEAIFLAQLIAELRADQPEVDGLLALMLMIHARRHARATPDGALIPIEDQDRTAWDQPMIAQGIKLIETSLLRGSLGPYQLQAAIQAVHSEALHFHTTRWHEILGLYDLLVQFDGSAIVKLNRCVALSYVDGPEAALQSSQDLDVELAEYQPYHAARAAFYHRAKRHSLAVQSYDRAIDLCDNNSATAFLVEKRRDAKKEAEQMLGL</sequence>
<proteinExistence type="predicted"/>
<evidence type="ECO:0000259" key="2">
    <source>
        <dbReference type="Pfam" id="PF08281"/>
    </source>
</evidence>
<dbReference type="InterPro" id="IPR036388">
    <property type="entry name" value="WH-like_DNA-bd_sf"/>
</dbReference>
<feature type="domain" description="DUF6596" evidence="3">
    <location>
        <begin position="180"/>
        <end position="280"/>
    </location>
</feature>
<dbReference type="InterPro" id="IPR046531">
    <property type="entry name" value="DUF6596"/>
</dbReference>
<dbReference type="PANTHER" id="PTHR47756">
    <property type="entry name" value="BLL6612 PROTEIN-RELATED"/>
    <property type="match status" value="1"/>
</dbReference>
<dbReference type="PANTHER" id="PTHR47756:SF2">
    <property type="entry name" value="BLL6612 PROTEIN"/>
    <property type="match status" value="1"/>
</dbReference>
<dbReference type="Pfam" id="PF20239">
    <property type="entry name" value="DUF6596"/>
    <property type="match status" value="1"/>
</dbReference>
<dbReference type="Pfam" id="PF08281">
    <property type="entry name" value="Sigma70_r4_2"/>
    <property type="match status" value="1"/>
</dbReference>
<dbReference type="GO" id="GO:0003677">
    <property type="term" value="F:DNA binding"/>
    <property type="evidence" value="ECO:0007669"/>
    <property type="project" value="InterPro"/>
</dbReference>
<dbReference type="Pfam" id="PF04542">
    <property type="entry name" value="Sigma70_r2"/>
    <property type="match status" value="1"/>
</dbReference>
<dbReference type="Gene3D" id="1.10.1740.10">
    <property type="match status" value="1"/>
</dbReference>
<reference evidence="4" key="1">
    <citation type="journal article" date="2014" name="Int. J. Syst. Evol. Microbiol.">
        <title>Complete genome sequence of Corynebacterium casei LMG S-19264T (=DSM 44701T), isolated from a smear-ripened cheese.</title>
        <authorList>
            <consortium name="US DOE Joint Genome Institute (JGI-PGF)"/>
            <person name="Walter F."/>
            <person name="Albersmeier A."/>
            <person name="Kalinowski J."/>
            <person name="Ruckert C."/>
        </authorList>
    </citation>
    <scope>NUCLEOTIDE SEQUENCE</scope>
    <source>
        <strain evidence="4">CGMCC 1.15880</strain>
    </source>
</reference>
<evidence type="ECO:0000259" key="1">
    <source>
        <dbReference type="Pfam" id="PF04542"/>
    </source>
</evidence>
<dbReference type="SUPFAM" id="SSF88659">
    <property type="entry name" value="Sigma3 and sigma4 domains of RNA polymerase sigma factors"/>
    <property type="match status" value="1"/>
</dbReference>
<accession>A0A916QTR8</accession>
<dbReference type="GO" id="GO:0016987">
    <property type="term" value="F:sigma factor activity"/>
    <property type="evidence" value="ECO:0007669"/>
    <property type="project" value="InterPro"/>
</dbReference>
<organism evidence="4 5">
    <name type="scientific">Neptunicoccus cionae</name>
    <dbReference type="NCBI Taxonomy" id="2035344"/>
    <lineage>
        <taxon>Bacteria</taxon>
        <taxon>Pseudomonadati</taxon>
        <taxon>Pseudomonadota</taxon>
        <taxon>Alphaproteobacteria</taxon>
        <taxon>Rhodobacterales</taxon>
        <taxon>Paracoccaceae</taxon>
        <taxon>Neptunicoccus</taxon>
    </lineage>
</organism>
<comment type="caution">
    <text evidence="4">The sequence shown here is derived from an EMBL/GenBank/DDBJ whole genome shotgun (WGS) entry which is preliminary data.</text>
</comment>
<dbReference type="SUPFAM" id="SSF88946">
    <property type="entry name" value="Sigma2 domain of RNA polymerase sigma factors"/>
    <property type="match status" value="1"/>
</dbReference>
<feature type="domain" description="RNA polymerase sigma-70 region 2" evidence="1">
    <location>
        <begin position="17"/>
        <end position="74"/>
    </location>
</feature>
<dbReference type="InterPro" id="IPR013324">
    <property type="entry name" value="RNA_pol_sigma_r3/r4-like"/>
</dbReference>
<dbReference type="InterPro" id="IPR013325">
    <property type="entry name" value="RNA_pol_sigma_r2"/>
</dbReference>
<dbReference type="InterPro" id="IPR007627">
    <property type="entry name" value="RNA_pol_sigma70_r2"/>
</dbReference>
<dbReference type="Proteomes" id="UP000628017">
    <property type="component" value="Unassembled WGS sequence"/>
</dbReference>
<gene>
    <name evidence="4" type="primary">rpoE</name>
    <name evidence="4" type="ORF">GCM10011498_08010</name>
</gene>
<feature type="domain" description="RNA polymerase sigma factor 70 region 4 type 2" evidence="2">
    <location>
        <begin position="111"/>
        <end position="161"/>
    </location>
</feature>
<protein>
    <submittedName>
        <fullName evidence="4">RNA polymerase subunit sigma-24</fullName>
    </submittedName>
</protein>
<dbReference type="InterPro" id="IPR013249">
    <property type="entry name" value="RNA_pol_sigma70_r4_t2"/>
</dbReference>
<dbReference type="Gene3D" id="1.10.10.10">
    <property type="entry name" value="Winged helix-like DNA-binding domain superfamily/Winged helix DNA-binding domain"/>
    <property type="match status" value="1"/>
</dbReference>
<dbReference type="GO" id="GO:0006352">
    <property type="term" value="P:DNA-templated transcription initiation"/>
    <property type="evidence" value="ECO:0007669"/>
    <property type="project" value="InterPro"/>
</dbReference>
<dbReference type="RefSeq" id="WP_188671121.1">
    <property type="nucleotide sequence ID" value="NZ_BMKA01000001.1"/>
</dbReference>
<keyword evidence="5" id="KW-1185">Reference proteome</keyword>
<evidence type="ECO:0000259" key="3">
    <source>
        <dbReference type="Pfam" id="PF20239"/>
    </source>
</evidence>